<organism evidence="1 2">
    <name type="scientific">Flagellimonas zhangzhouensis</name>
    <dbReference type="NCBI Taxonomy" id="1073328"/>
    <lineage>
        <taxon>Bacteria</taxon>
        <taxon>Pseudomonadati</taxon>
        <taxon>Bacteroidota</taxon>
        <taxon>Flavobacteriia</taxon>
        <taxon>Flavobacteriales</taxon>
        <taxon>Flavobacteriaceae</taxon>
        <taxon>Flagellimonas</taxon>
    </lineage>
</organism>
<dbReference type="Proteomes" id="UP000199592">
    <property type="component" value="Unassembled WGS sequence"/>
</dbReference>
<keyword evidence="2" id="KW-1185">Reference proteome</keyword>
<protein>
    <submittedName>
        <fullName evidence="1">Uncharacterized protein</fullName>
    </submittedName>
</protein>
<accession>A0A1H2UAN7</accession>
<dbReference type="OrthoDB" id="795425at2"/>
<reference evidence="2" key="1">
    <citation type="submission" date="2016-10" db="EMBL/GenBank/DDBJ databases">
        <authorList>
            <person name="Varghese N."/>
            <person name="Submissions S."/>
        </authorList>
    </citation>
    <scope>NUCLEOTIDE SEQUENCE [LARGE SCALE GENOMIC DNA]</scope>
    <source>
        <strain evidence="2">DSM 25030</strain>
    </source>
</reference>
<dbReference type="EMBL" id="FNMY01000002">
    <property type="protein sequence ID" value="SDW53196.1"/>
    <property type="molecule type" value="Genomic_DNA"/>
</dbReference>
<dbReference type="RefSeq" id="WP_090292806.1">
    <property type="nucleotide sequence ID" value="NZ_FNKI01000001.1"/>
</dbReference>
<proteinExistence type="predicted"/>
<gene>
    <name evidence="1" type="ORF">SAMN04487892_1516</name>
</gene>
<dbReference type="AlphaFoldDB" id="A0A1H2UAN7"/>
<name>A0A1H2UAN7_9FLAO</name>
<evidence type="ECO:0000313" key="2">
    <source>
        <dbReference type="Proteomes" id="UP000199592"/>
    </source>
</evidence>
<evidence type="ECO:0000313" key="1">
    <source>
        <dbReference type="EMBL" id="SDW53196.1"/>
    </source>
</evidence>
<sequence>MLLNMITTIGGKARLSTAVILIFTFSTMCYSQFKTFSIEKPLFRGDFEALKLVQIDFSENSTLLHFTFTSPSPLENCIYISRDIKLIEIASKKTYQLINSYNIPLDNSNEFGCLMKFGEKLNFTLEFEKVREGFNYFDVVEMEGNKNAFNIYGVLIDINKTTDTYLNLDDFLNQTPLVKKKYFYNEGDIVQFLSDSSGLIIAAQIVLDKTYGKYFQVDFSIKNLTGQSIEINPEDIYVDYIDEYGELAKQTKPLSHEEYMKKVKRRQNWNSLALGFSAGLSASSAGYSSSTSYETTYDYTTYPYSTTYSTTYTANYNGAAAYEAQQNATNVLNQFQGEQYEIKNTLNEGYLKRHTLFNETEYLGFINIPFSRKIKGLNVVVPLNGKKYTFAF</sequence>